<dbReference type="NCBIfam" id="TIGR03168">
    <property type="entry name" value="1-PFK"/>
    <property type="match status" value="1"/>
</dbReference>
<dbReference type="SUPFAM" id="SSF53613">
    <property type="entry name" value="Ribokinase-like"/>
    <property type="match status" value="1"/>
</dbReference>
<evidence type="ECO:0000256" key="6">
    <source>
        <dbReference type="PIRNR" id="PIRNR000535"/>
    </source>
</evidence>
<protein>
    <submittedName>
        <fullName evidence="8">6-phosphofructokinase 2</fullName>
    </submittedName>
</protein>
<reference evidence="8 9" key="1">
    <citation type="submission" date="2017-04" db="EMBL/GenBank/DDBJ databases">
        <authorList>
            <person name="Afonso C.L."/>
            <person name="Miller P.J."/>
            <person name="Scott M.A."/>
            <person name="Spackman E."/>
            <person name="Goraichik I."/>
            <person name="Dimitrov K.M."/>
            <person name="Suarez D.L."/>
            <person name="Swayne D.E."/>
        </authorList>
    </citation>
    <scope>NUCLEOTIDE SEQUENCE [LARGE SCALE GENOMIC DNA]</scope>
    <source>
        <strain evidence="8 9">DSM 19625</strain>
    </source>
</reference>
<evidence type="ECO:0000259" key="7">
    <source>
        <dbReference type="Pfam" id="PF00294"/>
    </source>
</evidence>
<dbReference type="PIRSF" id="PIRSF000535">
    <property type="entry name" value="1PFK/6PFK/LacC"/>
    <property type="match status" value="1"/>
</dbReference>
<dbReference type="GO" id="GO:0003872">
    <property type="term" value="F:6-phosphofructokinase activity"/>
    <property type="evidence" value="ECO:0007669"/>
    <property type="project" value="TreeGrafter"/>
</dbReference>
<dbReference type="InterPro" id="IPR011611">
    <property type="entry name" value="PfkB_dom"/>
</dbReference>
<dbReference type="Gene3D" id="3.40.1190.20">
    <property type="match status" value="1"/>
</dbReference>
<dbReference type="PANTHER" id="PTHR46566:SF2">
    <property type="entry name" value="ATP-DEPENDENT 6-PHOSPHOFRUCTOKINASE ISOZYME 2"/>
    <property type="match status" value="1"/>
</dbReference>
<keyword evidence="9" id="KW-1185">Reference proteome</keyword>
<accession>A0A1W2A8S0</accession>
<evidence type="ECO:0000256" key="3">
    <source>
        <dbReference type="ARBA" id="ARBA00022741"/>
    </source>
</evidence>
<dbReference type="PANTHER" id="PTHR46566">
    <property type="entry name" value="1-PHOSPHOFRUCTOKINASE-RELATED"/>
    <property type="match status" value="1"/>
</dbReference>
<evidence type="ECO:0000313" key="9">
    <source>
        <dbReference type="Proteomes" id="UP000192678"/>
    </source>
</evidence>
<evidence type="ECO:0000256" key="5">
    <source>
        <dbReference type="ARBA" id="ARBA00022840"/>
    </source>
</evidence>
<dbReference type="EMBL" id="FWYB01000001">
    <property type="protein sequence ID" value="SMC56821.1"/>
    <property type="molecule type" value="Genomic_DNA"/>
</dbReference>
<sequence>MNSTYTIGFNNHDMHSRIITLTFSPAIDKSTSVPLLIPEKKLKCSDPVYEPGGGGINVARAIKRLDGYATAIYFEGGCTGNVFTKLLHKESIDIIPIKTSGATRENLVVKEIETNRQFRFGMPGVRLTGRAYQKCLLALDNIPDIAYIVVSGSVPPGVPADIFVKIARIAKSKNAKLIVDTSGEALSQAIASGVYLIKPNLKELATLTGKEILGIDQVKEAAKEIINKFKCEVIVVSLGAQGAILVTKNSCYQITPPNVNVQSTVGAGDSMLAGIVYGLQNHKDLVESARFGVACGTAATMNQGTELCHLNDVKKIYQNMEPPHAI</sequence>
<dbReference type="InterPro" id="IPR029056">
    <property type="entry name" value="Ribokinase-like"/>
</dbReference>
<evidence type="ECO:0000313" key="8">
    <source>
        <dbReference type="EMBL" id="SMC56821.1"/>
    </source>
</evidence>
<organism evidence="8 9">
    <name type="scientific">Pedobacter nyackensis</name>
    <dbReference type="NCBI Taxonomy" id="475255"/>
    <lineage>
        <taxon>Bacteria</taxon>
        <taxon>Pseudomonadati</taxon>
        <taxon>Bacteroidota</taxon>
        <taxon>Sphingobacteriia</taxon>
        <taxon>Sphingobacteriales</taxon>
        <taxon>Sphingobacteriaceae</taxon>
        <taxon>Pedobacter</taxon>
    </lineage>
</organism>
<dbReference type="GO" id="GO:0005524">
    <property type="term" value="F:ATP binding"/>
    <property type="evidence" value="ECO:0007669"/>
    <property type="project" value="UniProtKB-KW"/>
</dbReference>
<dbReference type="Proteomes" id="UP000192678">
    <property type="component" value="Unassembled WGS sequence"/>
</dbReference>
<dbReference type="FunFam" id="3.40.1190.20:FF:000001">
    <property type="entry name" value="Phosphofructokinase"/>
    <property type="match status" value="1"/>
</dbReference>
<evidence type="ECO:0000256" key="4">
    <source>
        <dbReference type="ARBA" id="ARBA00022777"/>
    </source>
</evidence>
<evidence type="ECO:0000256" key="1">
    <source>
        <dbReference type="ARBA" id="ARBA00010688"/>
    </source>
</evidence>
<keyword evidence="2 6" id="KW-0808">Transferase</keyword>
<dbReference type="AlphaFoldDB" id="A0A1W2A8S0"/>
<name>A0A1W2A8S0_9SPHI</name>
<dbReference type="STRING" id="475255.SAMN04488101_101299"/>
<dbReference type="CDD" id="cd01164">
    <property type="entry name" value="FruK_PfkB_like"/>
    <property type="match status" value="1"/>
</dbReference>
<comment type="similarity">
    <text evidence="1">Belongs to the carbohydrate kinase PfkB family.</text>
</comment>
<keyword evidence="4 8" id="KW-0418">Kinase</keyword>
<dbReference type="InterPro" id="IPR017583">
    <property type="entry name" value="Tagatose/fructose_Pkinase"/>
</dbReference>
<dbReference type="Pfam" id="PF00294">
    <property type="entry name" value="PfkB"/>
    <property type="match status" value="1"/>
</dbReference>
<keyword evidence="3" id="KW-0547">Nucleotide-binding</keyword>
<evidence type="ECO:0000256" key="2">
    <source>
        <dbReference type="ARBA" id="ARBA00022679"/>
    </source>
</evidence>
<proteinExistence type="inferred from homology"/>
<dbReference type="InterPro" id="IPR002173">
    <property type="entry name" value="Carboh/pur_kinase_PfkB_CS"/>
</dbReference>
<gene>
    <name evidence="8" type="ORF">SAMN04488101_101299</name>
</gene>
<keyword evidence="5" id="KW-0067">ATP-binding</keyword>
<dbReference type="PROSITE" id="PS00584">
    <property type="entry name" value="PFKB_KINASES_2"/>
    <property type="match status" value="1"/>
</dbReference>
<dbReference type="GO" id="GO:0005829">
    <property type="term" value="C:cytosol"/>
    <property type="evidence" value="ECO:0007669"/>
    <property type="project" value="TreeGrafter"/>
</dbReference>
<feature type="domain" description="Carbohydrate kinase PfkB" evidence="7">
    <location>
        <begin position="38"/>
        <end position="308"/>
    </location>
</feature>